<evidence type="ECO:0000313" key="2">
    <source>
        <dbReference type="EMBL" id="KAK4445689.1"/>
    </source>
</evidence>
<reference evidence="2" key="2">
    <citation type="submission" date="2023-05" db="EMBL/GenBank/DDBJ databases">
        <authorList>
            <consortium name="Lawrence Berkeley National Laboratory"/>
            <person name="Steindorff A."/>
            <person name="Hensen N."/>
            <person name="Bonometti L."/>
            <person name="Westerberg I."/>
            <person name="Brannstrom I.O."/>
            <person name="Guillou S."/>
            <person name="Cros-Aarteil S."/>
            <person name="Calhoun S."/>
            <person name="Haridas S."/>
            <person name="Kuo A."/>
            <person name="Mondo S."/>
            <person name="Pangilinan J."/>
            <person name="Riley R."/>
            <person name="Labutti K."/>
            <person name="Andreopoulos B."/>
            <person name="Lipzen A."/>
            <person name="Chen C."/>
            <person name="Yanf M."/>
            <person name="Daum C."/>
            <person name="Ng V."/>
            <person name="Clum A."/>
            <person name="Ohm R."/>
            <person name="Martin F."/>
            <person name="Silar P."/>
            <person name="Natvig D."/>
            <person name="Lalanne C."/>
            <person name="Gautier V."/>
            <person name="Ament-Velasquez S.L."/>
            <person name="Kruys A."/>
            <person name="Hutchinson M.I."/>
            <person name="Powell A.J."/>
            <person name="Barry K."/>
            <person name="Miller A.N."/>
            <person name="Grigoriev I.V."/>
            <person name="Debuchy R."/>
            <person name="Gladieux P."/>
            <person name="Thoren M.H."/>
            <person name="Johannesson H."/>
        </authorList>
    </citation>
    <scope>NUCLEOTIDE SEQUENCE</scope>
    <source>
        <strain evidence="2">PSN243</strain>
    </source>
</reference>
<feature type="non-terminal residue" evidence="2">
    <location>
        <position position="1"/>
    </location>
</feature>
<gene>
    <name evidence="2" type="ORF">QBC34DRAFT_306489</name>
</gene>
<protein>
    <submittedName>
        <fullName evidence="2">HET-domain-containing protein</fullName>
    </submittedName>
</protein>
<dbReference type="Proteomes" id="UP001321760">
    <property type="component" value="Unassembled WGS sequence"/>
</dbReference>
<evidence type="ECO:0000313" key="3">
    <source>
        <dbReference type="Proteomes" id="UP001321760"/>
    </source>
</evidence>
<accession>A0AAV9GC96</accession>
<keyword evidence="3" id="KW-1185">Reference proteome</keyword>
<dbReference type="InterPro" id="IPR010730">
    <property type="entry name" value="HET"/>
</dbReference>
<name>A0AAV9GC96_9PEZI</name>
<proteinExistence type="predicted"/>
<comment type="caution">
    <text evidence="2">The sequence shown here is derived from an EMBL/GenBank/DDBJ whole genome shotgun (WGS) entry which is preliminary data.</text>
</comment>
<dbReference type="AlphaFoldDB" id="A0AAV9GC96"/>
<dbReference type="PANTHER" id="PTHR33112">
    <property type="entry name" value="DOMAIN PROTEIN, PUTATIVE-RELATED"/>
    <property type="match status" value="1"/>
</dbReference>
<evidence type="ECO:0000259" key="1">
    <source>
        <dbReference type="Pfam" id="PF06985"/>
    </source>
</evidence>
<sequence>CSGKHADCPKNTTQTLPHRVIDVNHSRGSDYVRVCTTSNEMGYYAALSYCWGGPQAVSLTKRTASKMAEQIHLRSLPKTLRDAVFVTRQLGLRYLWVDALCIIQDSTEDKATQLALMARICKDSTVTIAAASAFSVEEGFLETRQPRPCTYPSFLLPFRGWKDKRPINRRAWTLQERLLSPRLVNYGTRGLSWQCQTSLRAHGGMGRFVRDESRRLDSAFFLPDRPALDAESLHDSWNTIVTDYTGREVSFADDKLVALAAVASEFQNQGLGNQYLAGIWRTDLCRRLMWYKTRGKSEGLPQPRSQSYVAPTWSWASVNGSVRLREIWPFGAKANYEILGCTTTLDDESLATGKVKDGILTIRGAVLEARLWERQKVRNLMGGHLDSESEHHVGNAILDADEPRPDGVYMLLMEDGCGMILAPGKEPSTFRRLGFFDKFRNRKLRRFYDEKYYSKRRRIGPWLSSSSASVWSVKRRSKDNSRPRARWFQIIHGSFHHI</sequence>
<feature type="domain" description="Heterokaryon incompatibility" evidence="1">
    <location>
        <begin position="44"/>
        <end position="176"/>
    </location>
</feature>
<organism evidence="2 3">
    <name type="scientific">Podospora aff. communis PSN243</name>
    <dbReference type="NCBI Taxonomy" id="3040156"/>
    <lineage>
        <taxon>Eukaryota</taxon>
        <taxon>Fungi</taxon>
        <taxon>Dikarya</taxon>
        <taxon>Ascomycota</taxon>
        <taxon>Pezizomycotina</taxon>
        <taxon>Sordariomycetes</taxon>
        <taxon>Sordariomycetidae</taxon>
        <taxon>Sordariales</taxon>
        <taxon>Podosporaceae</taxon>
        <taxon>Podospora</taxon>
    </lineage>
</organism>
<reference evidence="2" key="1">
    <citation type="journal article" date="2023" name="Mol. Phylogenet. Evol.">
        <title>Genome-scale phylogeny and comparative genomics of the fungal order Sordariales.</title>
        <authorList>
            <person name="Hensen N."/>
            <person name="Bonometti L."/>
            <person name="Westerberg I."/>
            <person name="Brannstrom I.O."/>
            <person name="Guillou S."/>
            <person name="Cros-Aarteil S."/>
            <person name="Calhoun S."/>
            <person name="Haridas S."/>
            <person name="Kuo A."/>
            <person name="Mondo S."/>
            <person name="Pangilinan J."/>
            <person name="Riley R."/>
            <person name="LaButti K."/>
            <person name="Andreopoulos B."/>
            <person name="Lipzen A."/>
            <person name="Chen C."/>
            <person name="Yan M."/>
            <person name="Daum C."/>
            <person name="Ng V."/>
            <person name="Clum A."/>
            <person name="Steindorff A."/>
            <person name="Ohm R.A."/>
            <person name="Martin F."/>
            <person name="Silar P."/>
            <person name="Natvig D.O."/>
            <person name="Lalanne C."/>
            <person name="Gautier V."/>
            <person name="Ament-Velasquez S.L."/>
            <person name="Kruys A."/>
            <person name="Hutchinson M.I."/>
            <person name="Powell A.J."/>
            <person name="Barry K."/>
            <person name="Miller A.N."/>
            <person name="Grigoriev I.V."/>
            <person name="Debuchy R."/>
            <person name="Gladieux P."/>
            <person name="Hiltunen Thoren M."/>
            <person name="Johannesson H."/>
        </authorList>
    </citation>
    <scope>NUCLEOTIDE SEQUENCE</scope>
    <source>
        <strain evidence="2">PSN243</strain>
    </source>
</reference>
<dbReference type="PANTHER" id="PTHR33112:SF16">
    <property type="entry name" value="HETEROKARYON INCOMPATIBILITY DOMAIN-CONTAINING PROTEIN"/>
    <property type="match status" value="1"/>
</dbReference>
<dbReference type="Pfam" id="PF06985">
    <property type="entry name" value="HET"/>
    <property type="match status" value="1"/>
</dbReference>
<dbReference type="EMBL" id="MU865963">
    <property type="protein sequence ID" value="KAK4445689.1"/>
    <property type="molecule type" value="Genomic_DNA"/>
</dbReference>